<evidence type="ECO:0000313" key="2">
    <source>
        <dbReference type="EMBL" id="ELY36179.1"/>
    </source>
</evidence>
<gene>
    <name evidence="2" type="ORF">C496_21534</name>
</gene>
<evidence type="ECO:0000313" key="3">
    <source>
        <dbReference type="Proteomes" id="UP000011599"/>
    </source>
</evidence>
<dbReference type="SUPFAM" id="SSF89550">
    <property type="entry name" value="PHP domain-like"/>
    <property type="match status" value="1"/>
</dbReference>
<dbReference type="Gene3D" id="3.20.20.140">
    <property type="entry name" value="Metal-dependent hydrolases"/>
    <property type="match status" value="1"/>
</dbReference>
<dbReference type="GO" id="GO:0035312">
    <property type="term" value="F:5'-3' DNA exonuclease activity"/>
    <property type="evidence" value="ECO:0007669"/>
    <property type="project" value="TreeGrafter"/>
</dbReference>
<dbReference type="PANTHER" id="PTHR42924:SF18">
    <property type="entry name" value="POLYMERASE_HISTIDINOL PHOSPHATASE N-TERMINAL DOMAIN-CONTAINING PROTEIN"/>
    <property type="match status" value="1"/>
</dbReference>
<keyword evidence="3" id="KW-1185">Reference proteome</keyword>
<dbReference type="Proteomes" id="UP000011599">
    <property type="component" value="Unassembled WGS sequence"/>
</dbReference>
<name>L9VGH0_9EURY</name>
<proteinExistence type="predicted"/>
<evidence type="ECO:0000259" key="1">
    <source>
        <dbReference type="SMART" id="SM00481"/>
    </source>
</evidence>
<reference evidence="2 3" key="1">
    <citation type="journal article" date="2014" name="PLoS Genet.">
        <title>Phylogenetically driven sequencing of extremely halophilic archaea reveals strategies for static and dynamic osmo-response.</title>
        <authorList>
            <person name="Becker E.A."/>
            <person name="Seitzer P.M."/>
            <person name="Tritt A."/>
            <person name="Larsen D."/>
            <person name="Krusor M."/>
            <person name="Yao A.I."/>
            <person name="Wu D."/>
            <person name="Madern D."/>
            <person name="Eisen J.A."/>
            <person name="Darling A.E."/>
            <person name="Facciotti M.T."/>
        </authorList>
    </citation>
    <scope>NUCLEOTIDE SEQUENCE [LARGE SCALE GENOMIC DNA]</scope>
    <source>
        <strain evidence="2 3">GA33</strain>
    </source>
</reference>
<dbReference type="PATRIC" id="fig|1114856.3.peg.4444"/>
<dbReference type="GO" id="GO:0004534">
    <property type="term" value="F:5'-3' RNA exonuclease activity"/>
    <property type="evidence" value="ECO:0007669"/>
    <property type="project" value="TreeGrafter"/>
</dbReference>
<organism evidence="2 3">
    <name type="scientific">Natronorubrum tibetense GA33</name>
    <dbReference type="NCBI Taxonomy" id="1114856"/>
    <lineage>
        <taxon>Archaea</taxon>
        <taxon>Methanobacteriati</taxon>
        <taxon>Methanobacteriota</taxon>
        <taxon>Stenosarchaea group</taxon>
        <taxon>Halobacteria</taxon>
        <taxon>Halobacteriales</taxon>
        <taxon>Natrialbaceae</taxon>
        <taxon>Natronorubrum</taxon>
    </lineage>
</organism>
<dbReference type="AlphaFoldDB" id="L9VGH0"/>
<comment type="caution">
    <text evidence="2">The sequence shown here is derived from an EMBL/GenBank/DDBJ whole genome shotgun (WGS) entry which is preliminary data.</text>
</comment>
<dbReference type="Gene3D" id="1.10.150.650">
    <property type="match status" value="1"/>
</dbReference>
<dbReference type="STRING" id="1114856.GCA_000383975_01695"/>
<dbReference type="EMBL" id="AOHW01000052">
    <property type="protein sequence ID" value="ELY36179.1"/>
    <property type="molecule type" value="Genomic_DNA"/>
</dbReference>
<dbReference type="InterPro" id="IPR052018">
    <property type="entry name" value="PHP_domain"/>
</dbReference>
<dbReference type="InterPro" id="IPR003141">
    <property type="entry name" value="Pol/His_phosphatase_N"/>
</dbReference>
<dbReference type="Pfam" id="PF02811">
    <property type="entry name" value="PHP"/>
    <property type="match status" value="1"/>
</dbReference>
<dbReference type="PANTHER" id="PTHR42924">
    <property type="entry name" value="EXONUCLEASE"/>
    <property type="match status" value="1"/>
</dbReference>
<sequence length="262" mass="28673">MPYADLHVHTTRSDGGLELEDVPAAANRAGVDVVALTDHDRVQPLDGPMVEREGVTLVSGIELRVETPHGERVDLLGYGVESTGDLEGLVDRIQTNRIERGQAIVDCVETRLGVDLGLTVGDGFGRPHVARAVDDHPDVEYDYEDAFDRLIGYGDPCFVPRDVPTFEQGLAALTASCRLVSLAHPLRYRDPDAALALTADPDLEAVELHYPYGHTDLDLRLVERAIERNELLVTGGTDAHDHELGIAGLSRREYEQLALDIQ</sequence>
<accession>L9VGH0</accession>
<dbReference type="SMART" id="SM00481">
    <property type="entry name" value="POLIIIAc"/>
    <property type="match status" value="1"/>
</dbReference>
<protein>
    <submittedName>
        <fullName evidence="2">PHP domain-containing protein</fullName>
    </submittedName>
</protein>
<dbReference type="eggNOG" id="arCOG00302">
    <property type="taxonomic scope" value="Archaea"/>
</dbReference>
<dbReference type="RefSeq" id="WP_006092577.1">
    <property type="nucleotide sequence ID" value="NZ_AOHW01000052.1"/>
</dbReference>
<feature type="domain" description="Polymerase/histidinol phosphatase N-terminal" evidence="1">
    <location>
        <begin position="4"/>
        <end position="67"/>
    </location>
</feature>
<dbReference type="OrthoDB" id="196608at2157"/>
<dbReference type="InterPro" id="IPR004013">
    <property type="entry name" value="PHP_dom"/>
</dbReference>
<dbReference type="InterPro" id="IPR016195">
    <property type="entry name" value="Pol/histidinol_Pase-like"/>
</dbReference>